<dbReference type="PANTHER" id="PTHR36414">
    <property type="entry name" value="PROTEIN SUR7"/>
    <property type="match status" value="1"/>
</dbReference>
<dbReference type="InterPro" id="IPR009571">
    <property type="entry name" value="SUR7/Rim9-like_fungi"/>
</dbReference>
<dbReference type="STRING" id="329885.A0A4V5N3V4"/>
<feature type="region of interest" description="Disordered" evidence="1">
    <location>
        <begin position="216"/>
        <end position="261"/>
    </location>
</feature>
<reference evidence="3 4" key="1">
    <citation type="submission" date="2017-03" db="EMBL/GenBank/DDBJ databases">
        <title>Genomes of endolithic fungi from Antarctica.</title>
        <authorList>
            <person name="Coleine C."/>
            <person name="Masonjones S."/>
            <person name="Stajich J.E."/>
        </authorList>
    </citation>
    <scope>NUCLEOTIDE SEQUENCE [LARGE SCALE GENOMIC DNA]</scope>
    <source>
        <strain evidence="3 4">CCFEE 5311</strain>
    </source>
</reference>
<dbReference type="GO" id="GO:0006897">
    <property type="term" value="P:endocytosis"/>
    <property type="evidence" value="ECO:0007669"/>
    <property type="project" value="TreeGrafter"/>
</dbReference>
<dbReference type="GO" id="GO:0005938">
    <property type="term" value="C:cell cortex"/>
    <property type="evidence" value="ECO:0007669"/>
    <property type="project" value="TreeGrafter"/>
</dbReference>
<dbReference type="GO" id="GO:0032185">
    <property type="term" value="P:septin cytoskeleton organization"/>
    <property type="evidence" value="ECO:0007669"/>
    <property type="project" value="TreeGrafter"/>
</dbReference>
<proteinExistence type="predicted"/>
<keyword evidence="2" id="KW-0472">Membrane</keyword>
<dbReference type="EMBL" id="NAJP01000164">
    <property type="protein sequence ID" value="TKA25139.1"/>
    <property type="molecule type" value="Genomic_DNA"/>
</dbReference>
<dbReference type="Proteomes" id="UP000310066">
    <property type="component" value="Unassembled WGS sequence"/>
</dbReference>
<feature type="transmembrane region" description="Helical" evidence="2">
    <location>
        <begin position="191"/>
        <end position="213"/>
    </location>
</feature>
<evidence type="ECO:0000256" key="2">
    <source>
        <dbReference type="SAM" id="Phobius"/>
    </source>
</evidence>
<dbReference type="GO" id="GO:0031505">
    <property type="term" value="P:fungal-type cell wall organization"/>
    <property type="evidence" value="ECO:0007669"/>
    <property type="project" value="TreeGrafter"/>
</dbReference>
<dbReference type="OrthoDB" id="5419460at2759"/>
<gene>
    <name evidence="3" type="ORF">B0A54_17318</name>
</gene>
<dbReference type="GO" id="GO:0030866">
    <property type="term" value="P:cortical actin cytoskeleton organization"/>
    <property type="evidence" value="ECO:0007669"/>
    <property type="project" value="TreeGrafter"/>
</dbReference>
<name>A0A4V5N3V4_9PEZI</name>
<feature type="compositionally biased region" description="Basic and acidic residues" evidence="1">
    <location>
        <begin position="243"/>
        <end position="253"/>
    </location>
</feature>
<dbReference type="PANTHER" id="PTHR36414:SF1">
    <property type="entry name" value="PROTEIN SUR7"/>
    <property type="match status" value="1"/>
</dbReference>
<evidence type="ECO:0000313" key="4">
    <source>
        <dbReference type="Proteomes" id="UP000310066"/>
    </source>
</evidence>
<feature type="transmembrane region" description="Helical" evidence="2">
    <location>
        <begin position="125"/>
        <end position="148"/>
    </location>
</feature>
<protein>
    <submittedName>
        <fullName evidence="3">Uncharacterized protein</fullName>
    </submittedName>
</protein>
<dbReference type="Gene3D" id="1.20.140.150">
    <property type="match status" value="1"/>
</dbReference>
<dbReference type="Pfam" id="PF06687">
    <property type="entry name" value="SUR7"/>
    <property type="match status" value="1"/>
</dbReference>
<keyword evidence="2" id="KW-0812">Transmembrane</keyword>
<keyword evidence="2" id="KW-1133">Transmembrane helix</keyword>
<dbReference type="AlphaFoldDB" id="A0A4V5N3V4"/>
<evidence type="ECO:0000313" key="3">
    <source>
        <dbReference type="EMBL" id="TKA25139.1"/>
    </source>
</evidence>
<sequence length="261" mass="28574">MTFLIVLSGVHIGSLINQAFFLQASTGGISGGNANYHNPARWTYLSVCGVDNGLNYECGKAKAAQSYDPAHNFGTELDIPDAFIGTSKYFYLNRFTWSFYIIALFFAVVSFSFSVFALCARLGAYLTGMTAGIALFLQTLCAALMTYVSSSHPTPFHLSPVNTSSSAWTIQARNQFRKNGQRASIGVKGYAFTWVTFACYIIAMVLFCVGGSVGKSESSYDKKSSYFGRNKSTRSRGSFIDTESQRRVKDGYDKPVPPCIS</sequence>
<organism evidence="3 4">
    <name type="scientific">Friedmanniomyces endolithicus</name>
    <dbReference type="NCBI Taxonomy" id="329885"/>
    <lineage>
        <taxon>Eukaryota</taxon>
        <taxon>Fungi</taxon>
        <taxon>Dikarya</taxon>
        <taxon>Ascomycota</taxon>
        <taxon>Pezizomycotina</taxon>
        <taxon>Dothideomycetes</taxon>
        <taxon>Dothideomycetidae</taxon>
        <taxon>Mycosphaerellales</taxon>
        <taxon>Teratosphaeriaceae</taxon>
        <taxon>Friedmanniomyces</taxon>
    </lineage>
</organism>
<accession>A0A4V5N3V4</accession>
<dbReference type="GO" id="GO:0005886">
    <property type="term" value="C:plasma membrane"/>
    <property type="evidence" value="ECO:0007669"/>
    <property type="project" value="InterPro"/>
</dbReference>
<feature type="transmembrane region" description="Helical" evidence="2">
    <location>
        <begin position="97"/>
        <end position="118"/>
    </location>
</feature>
<evidence type="ECO:0000256" key="1">
    <source>
        <dbReference type="SAM" id="MobiDB-lite"/>
    </source>
</evidence>
<comment type="caution">
    <text evidence="3">The sequence shown here is derived from an EMBL/GenBank/DDBJ whole genome shotgun (WGS) entry which is preliminary data.</text>
</comment>
<dbReference type="GO" id="GO:0045121">
    <property type="term" value="C:membrane raft"/>
    <property type="evidence" value="ECO:0007669"/>
    <property type="project" value="TreeGrafter"/>
</dbReference>